<dbReference type="Gene3D" id="1.10.599.10">
    <property type="entry name" value="Aldehyde Ferredoxin Oxidoreductase Protein, subunit A, domain 3"/>
    <property type="match status" value="1"/>
</dbReference>
<dbReference type="PANTHER" id="PTHR30038:SF0">
    <property type="entry name" value="TUNGSTEN-CONTAINING ALDEHYDE FERREDOXIN OXIDOREDUCTASE"/>
    <property type="match status" value="1"/>
</dbReference>
<evidence type="ECO:0000256" key="5">
    <source>
        <dbReference type="ARBA" id="ARBA00023002"/>
    </source>
</evidence>
<evidence type="ECO:0000256" key="6">
    <source>
        <dbReference type="ARBA" id="ARBA00023004"/>
    </source>
</evidence>
<evidence type="ECO:0000256" key="1">
    <source>
        <dbReference type="ARBA" id="ARBA00001966"/>
    </source>
</evidence>
<dbReference type="EMBL" id="AP021874">
    <property type="protein sequence ID" value="BBO72470.1"/>
    <property type="molecule type" value="Genomic_DNA"/>
</dbReference>
<dbReference type="SUPFAM" id="SSF48310">
    <property type="entry name" value="Aldehyde ferredoxin oxidoreductase, C-terminal domains"/>
    <property type="match status" value="1"/>
</dbReference>
<sequence>MPFGYNGKILHVNLTESTWEIEEPGESWYRTYVGGSALAAYYLLKKLKPGVDPLSAENVLVFACSVVTGAPLSGYSRYSVAAKSPLTGAFGRTEAGGYFGPELKFAGFDAIVVQGRAPKPVYLYVHDGEVEIRDAATIWGQDNWKTLEGIREETGEKMVRVASIGPAGERMVPYACVQNDMEHYNGRCGMGAVMGSKNLKAVAARGRKKTEMADPERVKAVRKWHNDRIKVHPPNVGLSKVGTTVLVKALNDTGILTTHNFREGVFEGADKIGHEVYHDTIFDSASTCYSCAVRCKRRVALDDDKYPLDKRFGGAEYETLAALGSLCDIDNLPAVARGNQLCNLYGLDTISTGCVIAFAFECFEHGIITGADTGGRPLNWGDADAMIWLIGEIAHRRGIGDVLSKGVKKAAEIIGKGAEKYAFHIKGQELPLHDGRGKTGMGMGFALCPTGADHIETPHDVAFQGEGVSKLHPLGVFDPVKPLETNAEKVRFFVNGQKAWQINNCYGICNFCSVPIHAMTFEKLVDSVRAITGWDTSLHDMIKVSERGTVMARVFNNREGLSPEDDRVIRRWHQPMPSGPLKGQFIDPVAFREAIDLYYGISGWDKQGRPTRGKLVELNLEWLADESHG</sequence>
<dbReference type="InterPro" id="IPR051919">
    <property type="entry name" value="W-dependent_AOR"/>
</dbReference>
<dbReference type="InterPro" id="IPR013984">
    <property type="entry name" value="Ald_Fedxn_OxRdtase_dom2"/>
</dbReference>
<reference evidence="10 11" key="1">
    <citation type="submission" date="2019-11" db="EMBL/GenBank/DDBJ databases">
        <title>Comparative genomics of hydrocarbon-degrading Desulfosarcina strains.</title>
        <authorList>
            <person name="Watanabe M."/>
            <person name="Kojima H."/>
            <person name="Fukui M."/>
        </authorList>
    </citation>
    <scope>NUCLEOTIDE SEQUENCE [LARGE SCALE GENOMIC DNA]</scope>
    <source>
        <strain evidence="10 11">PL12</strain>
    </source>
</reference>
<dbReference type="PANTHER" id="PTHR30038">
    <property type="entry name" value="ALDEHYDE FERREDOXIN OXIDOREDUCTASE"/>
    <property type="match status" value="1"/>
</dbReference>
<dbReference type="GO" id="GO:0009055">
    <property type="term" value="F:electron transfer activity"/>
    <property type="evidence" value="ECO:0007669"/>
    <property type="project" value="InterPro"/>
</dbReference>
<dbReference type="AlphaFoldDB" id="A0A5K7YVW5"/>
<keyword evidence="6" id="KW-0408">Iron</keyword>
<dbReference type="Proteomes" id="UP000427906">
    <property type="component" value="Chromosome"/>
</dbReference>
<comment type="similarity">
    <text evidence="2">Belongs to the AOR/FOR family.</text>
</comment>
<accession>A0A5K7YVW5</accession>
<name>A0A5K7YVW5_9BACT</name>
<evidence type="ECO:0000256" key="2">
    <source>
        <dbReference type="ARBA" id="ARBA00011032"/>
    </source>
</evidence>
<dbReference type="SUPFAM" id="SSF56228">
    <property type="entry name" value="Aldehyde ferredoxin oxidoreductase, N-terminal domain"/>
    <property type="match status" value="1"/>
</dbReference>
<keyword evidence="7" id="KW-0411">Iron-sulfur</keyword>
<evidence type="ECO:0000313" key="11">
    <source>
        <dbReference type="Proteomes" id="UP000427906"/>
    </source>
</evidence>
<dbReference type="InterPro" id="IPR013985">
    <property type="entry name" value="Ald_Fedxn_OxRdtase_dom3"/>
</dbReference>
<evidence type="ECO:0000313" key="10">
    <source>
        <dbReference type="EMBL" id="BBO72470.1"/>
    </source>
</evidence>
<feature type="domain" description="Aldehyde ferredoxin oxidoreductase N-terminal" evidence="9">
    <location>
        <begin position="5"/>
        <end position="208"/>
    </location>
</feature>
<proteinExistence type="inferred from homology"/>
<organism evidence="10 11">
    <name type="scientific">Desulfosarcina alkanivorans</name>
    <dbReference type="NCBI Taxonomy" id="571177"/>
    <lineage>
        <taxon>Bacteria</taxon>
        <taxon>Pseudomonadati</taxon>
        <taxon>Thermodesulfobacteriota</taxon>
        <taxon>Desulfobacteria</taxon>
        <taxon>Desulfobacterales</taxon>
        <taxon>Desulfosarcinaceae</taxon>
        <taxon>Desulfosarcina</taxon>
    </lineage>
</organism>
<dbReference type="RefSeq" id="WP_155320163.1">
    <property type="nucleotide sequence ID" value="NZ_AP021874.1"/>
</dbReference>
<keyword evidence="5" id="KW-0560">Oxidoreductase</keyword>
<dbReference type="Gene3D" id="3.60.9.10">
    <property type="entry name" value="Aldehyde ferredoxin oxidoreductase, N-terminal domain"/>
    <property type="match status" value="1"/>
</dbReference>
<evidence type="ECO:0000256" key="4">
    <source>
        <dbReference type="ARBA" id="ARBA00022723"/>
    </source>
</evidence>
<dbReference type="InterPro" id="IPR036021">
    <property type="entry name" value="Tungsten_al_ferr_oxy-like_C"/>
</dbReference>
<comment type="cofactor">
    <cofactor evidence="1">
        <name>[4Fe-4S] cluster</name>
        <dbReference type="ChEBI" id="CHEBI:49883"/>
    </cofactor>
</comment>
<protein>
    <submittedName>
        <fullName evidence="10">Aldehyde ferredoxin oxidoreductase</fullName>
    </submittedName>
</protein>
<keyword evidence="11" id="KW-1185">Reference proteome</keyword>
<dbReference type="Gene3D" id="1.10.569.10">
    <property type="entry name" value="Aldehyde Ferredoxin Oxidoreductase Protein, subunit A, domain 2"/>
    <property type="match status" value="1"/>
</dbReference>
<evidence type="ECO:0000256" key="3">
    <source>
        <dbReference type="ARBA" id="ARBA00022485"/>
    </source>
</evidence>
<evidence type="ECO:0000256" key="7">
    <source>
        <dbReference type="ARBA" id="ARBA00023014"/>
    </source>
</evidence>
<evidence type="ECO:0000259" key="9">
    <source>
        <dbReference type="SMART" id="SM00790"/>
    </source>
</evidence>
<gene>
    <name evidence="10" type="ORF">DSCA_64000</name>
</gene>
<evidence type="ECO:0000256" key="8">
    <source>
        <dbReference type="ARBA" id="ARBA00049934"/>
    </source>
</evidence>
<dbReference type="Pfam" id="PF01314">
    <property type="entry name" value="AFOR_C"/>
    <property type="match status" value="1"/>
</dbReference>
<dbReference type="GO" id="GO:0016625">
    <property type="term" value="F:oxidoreductase activity, acting on the aldehyde or oxo group of donors, iron-sulfur protein as acceptor"/>
    <property type="evidence" value="ECO:0007669"/>
    <property type="project" value="InterPro"/>
</dbReference>
<dbReference type="Pfam" id="PF02730">
    <property type="entry name" value="AFOR_N"/>
    <property type="match status" value="1"/>
</dbReference>
<dbReference type="GO" id="GO:0046872">
    <property type="term" value="F:metal ion binding"/>
    <property type="evidence" value="ECO:0007669"/>
    <property type="project" value="UniProtKB-KW"/>
</dbReference>
<dbReference type="InterPro" id="IPR001203">
    <property type="entry name" value="OxRdtase_Ald_Fedxn_C"/>
</dbReference>
<dbReference type="KEGG" id="dalk:DSCA_64000"/>
<keyword evidence="4" id="KW-0479">Metal-binding</keyword>
<dbReference type="GO" id="GO:0051539">
    <property type="term" value="F:4 iron, 4 sulfur cluster binding"/>
    <property type="evidence" value="ECO:0007669"/>
    <property type="project" value="UniProtKB-KW"/>
</dbReference>
<dbReference type="OrthoDB" id="9763894at2"/>
<dbReference type="SMART" id="SM00790">
    <property type="entry name" value="AFOR_N"/>
    <property type="match status" value="1"/>
</dbReference>
<comment type="cofactor">
    <cofactor evidence="8">
        <name>tungstopterin</name>
        <dbReference type="ChEBI" id="CHEBI:30402"/>
    </cofactor>
</comment>
<dbReference type="InterPro" id="IPR013983">
    <property type="entry name" value="Ald_Fedxn_OxRdtase_N"/>
</dbReference>
<dbReference type="InterPro" id="IPR036503">
    <property type="entry name" value="Ald_Fedxn_OxRdtase_N_sf"/>
</dbReference>
<keyword evidence="3" id="KW-0004">4Fe-4S</keyword>